<evidence type="ECO:0000313" key="2">
    <source>
        <dbReference type="Proteomes" id="UP001243375"/>
    </source>
</evidence>
<accession>A0ACC2WMY8</accession>
<dbReference type="EMBL" id="JASBWU010000023">
    <property type="protein sequence ID" value="KAJ9113002.1"/>
    <property type="molecule type" value="Genomic_DNA"/>
</dbReference>
<keyword evidence="2" id="KW-1185">Reference proteome</keyword>
<dbReference type="Proteomes" id="UP001243375">
    <property type="component" value="Unassembled WGS sequence"/>
</dbReference>
<sequence>MSTRSNLKGPTILLHGALRPTKPGSPNKSAKIMAKVKSLQEQELLSSVSAGRCPSSQDIINASVGPVALTMSNLGVVDASKEVSDGTSFLLACTAENYTGLPPAKPKGHRAESVSDKETTLSEQDCKENGWILKKENMLTIDFPKHLDKLVDWGYKYKNFASVFDVKRLDDSKDWRAMLWIPTSDFESVVPADETAVCRLFFACRTDYTACTIKAEAIQATAAPEKQEAGLARELEQGHVRFDLHNKGALPHLISIPRTE</sequence>
<proteinExistence type="predicted"/>
<protein>
    <submittedName>
        <fullName evidence="1">Uncharacterized protein</fullName>
    </submittedName>
</protein>
<gene>
    <name evidence="1" type="ORF">QFC22_006098</name>
</gene>
<organism evidence="1 2">
    <name type="scientific">Naganishia vaughanmartiniae</name>
    <dbReference type="NCBI Taxonomy" id="1424756"/>
    <lineage>
        <taxon>Eukaryota</taxon>
        <taxon>Fungi</taxon>
        <taxon>Dikarya</taxon>
        <taxon>Basidiomycota</taxon>
        <taxon>Agaricomycotina</taxon>
        <taxon>Tremellomycetes</taxon>
        <taxon>Filobasidiales</taxon>
        <taxon>Filobasidiaceae</taxon>
        <taxon>Naganishia</taxon>
    </lineage>
</organism>
<reference evidence="1" key="1">
    <citation type="submission" date="2023-04" db="EMBL/GenBank/DDBJ databases">
        <title>Draft Genome sequencing of Naganishia species isolated from polar environments using Oxford Nanopore Technology.</title>
        <authorList>
            <person name="Leo P."/>
            <person name="Venkateswaran K."/>
        </authorList>
    </citation>
    <scope>NUCLEOTIDE SEQUENCE</scope>
    <source>
        <strain evidence="1">MNA-CCFEE 5425</strain>
    </source>
</reference>
<evidence type="ECO:0000313" key="1">
    <source>
        <dbReference type="EMBL" id="KAJ9113002.1"/>
    </source>
</evidence>
<comment type="caution">
    <text evidence="1">The sequence shown here is derived from an EMBL/GenBank/DDBJ whole genome shotgun (WGS) entry which is preliminary data.</text>
</comment>
<name>A0ACC2WMY8_9TREE</name>